<sequence>MAARPARSGRVHRLDINFFIQKEKKGLRMSKGSKKHINYHTEKDREERFYKNSRRGNIFSHILLNVV</sequence>
<name>X1H9H2_9ZZZZ</name>
<organism evidence="1">
    <name type="scientific">marine sediment metagenome</name>
    <dbReference type="NCBI Taxonomy" id="412755"/>
    <lineage>
        <taxon>unclassified sequences</taxon>
        <taxon>metagenomes</taxon>
        <taxon>ecological metagenomes</taxon>
    </lineage>
</organism>
<proteinExistence type="predicted"/>
<comment type="caution">
    <text evidence="1">The sequence shown here is derived from an EMBL/GenBank/DDBJ whole genome shotgun (WGS) entry which is preliminary data.</text>
</comment>
<evidence type="ECO:0000313" key="1">
    <source>
        <dbReference type="EMBL" id="GAH66856.1"/>
    </source>
</evidence>
<protein>
    <submittedName>
        <fullName evidence="1">Uncharacterized protein</fullName>
    </submittedName>
</protein>
<reference evidence="1" key="1">
    <citation type="journal article" date="2014" name="Front. Microbiol.">
        <title>High frequency of phylogenetically diverse reductive dehalogenase-homologous genes in deep subseafloor sedimentary metagenomes.</title>
        <authorList>
            <person name="Kawai M."/>
            <person name="Futagami T."/>
            <person name="Toyoda A."/>
            <person name="Takaki Y."/>
            <person name="Nishi S."/>
            <person name="Hori S."/>
            <person name="Arai W."/>
            <person name="Tsubouchi T."/>
            <person name="Morono Y."/>
            <person name="Uchiyama I."/>
            <person name="Ito T."/>
            <person name="Fujiyama A."/>
            <person name="Inagaki F."/>
            <person name="Takami H."/>
        </authorList>
    </citation>
    <scope>NUCLEOTIDE SEQUENCE</scope>
    <source>
        <strain evidence="1">Expedition CK06-06</strain>
    </source>
</reference>
<accession>X1H9H2</accession>
<gene>
    <name evidence="1" type="ORF">S03H2_50623</name>
</gene>
<dbReference type="EMBL" id="BARU01032072">
    <property type="protein sequence ID" value="GAH66856.1"/>
    <property type="molecule type" value="Genomic_DNA"/>
</dbReference>
<dbReference type="AlphaFoldDB" id="X1H9H2"/>